<dbReference type="PANTHER" id="PTHR46558">
    <property type="entry name" value="TRACRIPTIONAL REGULATORY PROTEIN-RELATED-RELATED"/>
    <property type="match status" value="1"/>
</dbReference>
<proteinExistence type="predicted"/>
<dbReference type="InterPro" id="IPR010982">
    <property type="entry name" value="Lambda_DNA-bd_dom_sf"/>
</dbReference>
<dbReference type="PROSITE" id="PS50943">
    <property type="entry name" value="HTH_CROC1"/>
    <property type="match status" value="1"/>
</dbReference>
<name>A0A9D1I6F3_9FIRM</name>
<dbReference type="Proteomes" id="UP000824091">
    <property type="component" value="Unassembled WGS sequence"/>
</dbReference>
<evidence type="ECO:0000259" key="2">
    <source>
        <dbReference type="PROSITE" id="PS50943"/>
    </source>
</evidence>
<reference evidence="3" key="1">
    <citation type="submission" date="2020-10" db="EMBL/GenBank/DDBJ databases">
        <authorList>
            <person name="Gilroy R."/>
        </authorList>
    </citation>
    <scope>NUCLEOTIDE SEQUENCE</scope>
    <source>
        <strain evidence="3">11300</strain>
    </source>
</reference>
<dbReference type="SUPFAM" id="SSF47413">
    <property type="entry name" value="lambda repressor-like DNA-binding domains"/>
    <property type="match status" value="1"/>
</dbReference>
<dbReference type="SMART" id="SM00530">
    <property type="entry name" value="HTH_XRE"/>
    <property type="match status" value="1"/>
</dbReference>
<feature type="domain" description="HTH cro/C1-type" evidence="2">
    <location>
        <begin position="13"/>
        <end position="67"/>
    </location>
</feature>
<dbReference type="GO" id="GO:0003677">
    <property type="term" value="F:DNA binding"/>
    <property type="evidence" value="ECO:0007669"/>
    <property type="project" value="UniProtKB-KW"/>
</dbReference>
<gene>
    <name evidence="3" type="ORF">IAD16_05325</name>
</gene>
<comment type="caution">
    <text evidence="3">The sequence shown here is derived from an EMBL/GenBank/DDBJ whole genome shotgun (WGS) entry which is preliminary data.</text>
</comment>
<dbReference type="EMBL" id="DVMO01000081">
    <property type="protein sequence ID" value="HIU27780.1"/>
    <property type="molecule type" value="Genomic_DNA"/>
</dbReference>
<dbReference type="Pfam" id="PF12844">
    <property type="entry name" value="HTH_19"/>
    <property type="match status" value="1"/>
</dbReference>
<organism evidence="3 4">
    <name type="scientific">Candidatus Fimisoma avicola</name>
    <dbReference type="NCBI Taxonomy" id="2840826"/>
    <lineage>
        <taxon>Bacteria</taxon>
        <taxon>Bacillati</taxon>
        <taxon>Bacillota</taxon>
        <taxon>Clostridia</taxon>
        <taxon>Eubacteriales</taxon>
        <taxon>Candidatus Fimisoma</taxon>
    </lineage>
</organism>
<sequence>MKLETQEHIARNLRTLRTSRCMNQSEMARLIGITRSSYVNYELGKRVPDAEVLFNIATRFGIHMDTLFETDRYVFLSLLEKSDLYEDELAELISSYRTLSAFAKGMLIERAAWLTEWDRLINSNKKAFAERYSERFSGRSNT</sequence>
<dbReference type="CDD" id="cd00093">
    <property type="entry name" value="HTH_XRE"/>
    <property type="match status" value="1"/>
</dbReference>
<evidence type="ECO:0000313" key="4">
    <source>
        <dbReference type="Proteomes" id="UP000824091"/>
    </source>
</evidence>
<dbReference type="AlphaFoldDB" id="A0A9D1I6F3"/>
<evidence type="ECO:0000256" key="1">
    <source>
        <dbReference type="ARBA" id="ARBA00023125"/>
    </source>
</evidence>
<accession>A0A9D1I6F3</accession>
<protein>
    <submittedName>
        <fullName evidence="3">Helix-turn-helix transcriptional regulator</fullName>
    </submittedName>
</protein>
<dbReference type="InterPro" id="IPR001387">
    <property type="entry name" value="Cro/C1-type_HTH"/>
</dbReference>
<dbReference type="Gene3D" id="1.10.260.40">
    <property type="entry name" value="lambda repressor-like DNA-binding domains"/>
    <property type="match status" value="1"/>
</dbReference>
<keyword evidence="1" id="KW-0238">DNA-binding</keyword>
<dbReference type="PANTHER" id="PTHR46558:SF11">
    <property type="entry name" value="HTH-TYPE TRANSCRIPTIONAL REGULATOR XRE"/>
    <property type="match status" value="1"/>
</dbReference>
<evidence type="ECO:0000313" key="3">
    <source>
        <dbReference type="EMBL" id="HIU27780.1"/>
    </source>
</evidence>
<reference evidence="3" key="2">
    <citation type="journal article" date="2021" name="PeerJ">
        <title>Extensive microbial diversity within the chicken gut microbiome revealed by metagenomics and culture.</title>
        <authorList>
            <person name="Gilroy R."/>
            <person name="Ravi A."/>
            <person name="Getino M."/>
            <person name="Pursley I."/>
            <person name="Horton D.L."/>
            <person name="Alikhan N.F."/>
            <person name="Baker D."/>
            <person name="Gharbi K."/>
            <person name="Hall N."/>
            <person name="Watson M."/>
            <person name="Adriaenssens E.M."/>
            <person name="Foster-Nyarko E."/>
            <person name="Jarju S."/>
            <person name="Secka A."/>
            <person name="Antonio M."/>
            <person name="Oren A."/>
            <person name="Chaudhuri R.R."/>
            <person name="La Ragione R."/>
            <person name="Hildebrand F."/>
            <person name="Pallen M.J."/>
        </authorList>
    </citation>
    <scope>NUCLEOTIDE SEQUENCE</scope>
    <source>
        <strain evidence="3">11300</strain>
    </source>
</reference>